<evidence type="ECO:0000256" key="4">
    <source>
        <dbReference type="ARBA" id="ARBA00022544"/>
    </source>
</evidence>
<evidence type="ECO:0000256" key="2">
    <source>
        <dbReference type="ARBA" id="ARBA00007998"/>
    </source>
</evidence>
<gene>
    <name evidence="9" type="ORF">SAMN06265827_11084</name>
</gene>
<dbReference type="Proteomes" id="UP000219573">
    <property type="component" value="Unassembled WGS sequence"/>
</dbReference>
<keyword evidence="7 8" id="KW-0472">Membrane</keyword>
<comment type="subcellular location">
    <subcellularLocation>
        <location evidence="1">Membrane</location>
        <topology evidence="1">Multi-pass membrane protein</topology>
    </subcellularLocation>
</comment>
<dbReference type="RefSeq" id="WP_097017649.1">
    <property type="nucleotide sequence ID" value="NZ_OBDZ01000010.1"/>
</dbReference>
<evidence type="ECO:0000313" key="9">
    <source>
        <dbReference type="EMBL" id="SNY26988.1"/>
    </source>
</evidence>
<feature type="transmembrane region" description="Helical" evidence="8">
    <location>
        <begin position="336"/>
        <end position="354"/>
    </location>
</feature>
<feature type="transmembrane region" description="Helical" evidence="8">
    <location>
        <begin position="79"/>
        <end position="103"/>
    </location>
</feature>
<keyword evidence="10" id="KW-1185">Reference proteome</keyword>
<feature type="transmembrane region" description="Helical" evidence="8">
    <location>
        <begin position="214"/>
        <end position="237"/>
    </location>
</feature>
<dbReference type="GO" id="GO:0009847">
    <property type="term" value="P:spore germination"/>
    <property type="evidence" value="ECO:0007669"/>
    <property type="project" value="InterPro"/>
</dbReference>
<accession>A0A285GU55</accession>
<feature type="transmembrane region" description="Helical" evidence="8">
    <location>
        <begin position="38"/>
        <end position="59"/>
    </location>
</feature>
<feature type="transmembrane region" description="Helical" evidence="8">
    <location>
        <begin position="188"/>
        <end position="205"/>
    </location>
</feature>
<dbReference type="Gene3D" id="1.20.1740.10">
    <property type="entry name" value="Amino acid/polyamine transporter I"/>
    <property type="match status" value="1"/>
</dbReference>
<dbReference type="OrthoDB" id="2446105at2"/>
<reference evidence="10" key="1">
    <citation type="submission" date="2017-09" db="EMBL/GenBank/DDBJ databases">
        <authorList>
            <person name="Varghese N."/>
            <person name="Submissions S."/>
        </authorList>
    </citation>
    <scope>NUCLEOTIDE SEQUENCE [LARGE SCALE GENOMIC DNA]</scope>
    <source>
        <strain evidence="10">MSL47</strain>
    </source>
</reference>
<dbReference type="PANTHER" id="PTHR34975:SF2">
    <property type="entry name" value="SPORE GERMINATION PROTEIN A2"/>
    <property type="match status" value="1"/>
</dbReference>
<keyword evidence="6 8" id="KW-1133">Transmembrane helix</keyword>
<dbReference type="PANTHER" id="PTHR34975">
    <property type="entry name" value="SPORE GERMINATION PROTEIN A2"/>
    <property type="match status" value="1"/>
</dbReference>
<evidence type="ECO:0000256" key="7">
    <source>
        <dbReference type="ARBA" id="ARBA00023136"/>
    </source>
</evidence>
<feature type="transmembrane region" description="Helical" evidence="8">
    <location>
        <begin position="7"/>
        <end position="26"/>
    </location>
</feature>
<keyword evidence="4" id="KW-0309">Germination</keyword>
<proteinExistence type="inferred from homology"/>
<dbReference type="NCBIfam" id="TIGR00912">
    <property type="entry name" value="2A0309"/>
    <property type="match status" value="1"/>
</dbReference>
<protein>
    <submittedName>
        <fullName evidence="9">Spore germination protein (Amino acid permease)</fullName>
    </submittedName>
</protein>
<dbReference type="AlphaFoldDB" id="A0A285GU55"/>
<keyword evidence="5 8" id="KW-0812">Transmembrane</keyword>
<feature type="transmembrane region" description="Helical" evidence="8">
    <location>
        <begin position="145"/>
        <end position="168"/>
    </location>
</feature>
<dbReference type="Pfam" id="PF03845">
    <property type="entry name" value="Spore_permease"/>
    <property type="match status" value="1"/>
</dbReference>
<evidence type="ECO:0000256" key="1">
    <source>
        <dbReference type="ARBA" id="ARBA00004141"/>
    </source>
</evidence>
<dbReference type="InterPro" id="IPR004761">
    <property type="entry name" value="Spore_GerAB"/>
</dbReference>
<organism evidence="9 10">
    <name type="scientific">Orenia metallireducens</name>
    <dbReference type="NCBI Taxonomy" id="1413210"/>
    <lineage>
        <taxon>Bacteria</taxon>
        <taxon>Bacillati</taxon>
        <taxon>Bacillota</taxon>
        <taxon>Clostridia</taxon>
        <taxon>Halanaerobiales</taxon>
        <taxon>Halobacteroidaceae</taxon>
        <taxon>Orenia</taxon>
    </lineage>
</organism>
<evidence type="ECO:0000256" key="5">
    <source>
        <dbReference type="ARBA" id="ARBA00022692"/>
    </source>
</evidence>
<feature type="transmembrane region" description="Helical" evidence="8">
    <location>
        <begin position="109"/>
        <end position="133"/>
    </location>
</feature>
<evidence type="ECO:0000256" key="3">
    <source>
        <dbReference type="ARBA" id="ARBA00022448"/>
    </source>
</evidence>
<feature type="transmembrane region" description="Helical" evidence="8">
    <location>
        <begin position="310"/>
        <end position="330"/>
    </location>
</feature>
<sequence length="362" mass="41451">MSRELESINICSFIIHGMISIRLLSIPRAIVEYAENDSWISVLIMGGYALLIGYLFYWLGLRYKSLTFSQICEKVYGKFFGKIIILGIAIYTIISFSLGIRLFTDGIRIFLLDTTPIIFIITIMILACLYCLLKGVRTISIILDMLLPLILAFILLLVFLSLKNVKFIHLRPFFYGGVKPILQGAREMADPFLTVGIIGYVLPYFKNFKKMKKWIAISVSISVAVYTIILLLCIMAFGSTEIKYLIFPTITLSKSIMLESNILERAESLYMAAWIPITFSTLLLFYLASTLNLKAFFNTKKDRVIIFSQVPLFLVLALYPDNISEVFYLIGWNEDLGQLLIFLIVPLTAMIEFFKERRKNLK</sequence>
<name>A0A285GU55_9FIRM</name>
<comment type="similarity">
    <text evidence="2">Belongs to the amino acid-polyamine-organocation (APC) superfamily. Spore germination protein (SGP) (TC 2.A.3.9) family.</text>
</comment>
<keyword evidence="3" id="KW-0813">Transport</keyword>
<evidence type="ECO:0000256" key="8">
    <source>
        <dbReference type="SAM" id="Phobius"/>
    </source>
</evidence>
<evidence type="ECO:0000256" key="6">
    <source>
        <dbReference type="ARBA" id="ARBA00022989"/>
    </source>
</evidence>
<dbReference type="EMBL" id="OBDZ01000010">
    <property type="protein sequence ID" value="SNY26988.1"/>
    <property type="molecule type" value="Genomic_DNA"/>
</dbReference>
<evidence type="ECO:0000313" key="10">
    <source>
        <dbReference type="Proteomes" id="UP000219573"/>
    </source>
</evidence>
<feature type="transmembrane region" description="Helical" evidence="8">
    <location>
        <begin position="269"/>
        <end position="289"/>
    </location>
</feature>
<dbReference type="GO" id="GO:0016020">
    <property type="term" value="C:membrane"/>
    <property type="evidence" value="ECO:0007669"/>
    <property type="project" value="UniProtKB-SubCell"/>
</dbReference>